<reference evidence="1" key="2">
    <citation type="submission" date="2019-09" db="EMBL/GenBank/DDBJ databases">
        <title>Taxonomic note: a critical rebuttal of the proposed division of the genus Arcobacter into six genera, emended descriptions of Arcobacter anaerophilus and the genus Arcobacter, and an assessment of genus-level boundaries for Epsilonproteobacteria using in silico genomic comparator tools.</title>
        <authorList>
            <person name="On S.L.W."/>
            <person name="Miller W.G."/>
            <person name="Biggs P."/>
            <person name="Cornelius A."/>
            <person name="Vandamme P."/>
        </authorList>
    </citation>
    <scope>NUCLEOTIDE SEQUENCE [LARGE SCALE GENOMIC DNA]</scope>
    <source>
        <strain evidence="1">LMG 26638</strain>
    </source>
</reference>
<gene>
    <name evidence="1" type="ORF">APAC_1013</name>
</gene>
<dbReference type="Gene3D" id="3.10.129.10">
    <property type="entry name" value="Hotdog Thioesterase"/>
    <property type="match status" value="1"/>
</dbReference>
<sequence length="148" mass="16934">MLIEKLQEKLHTQIPLTKLMDIKIKDYNDVNLITTAPLEININDKGTAFGGSLSTMTIISSWSLCWLITNELGYENTNIVVIKNENSYKRPVTKDLECFTLKPTKEEIVLLKKKLDSKGSASIKIKSYIKEEKEVCVEFEGYYVIKLI</sequence>
<dbReference type="Pfam" id="PF09500">
    <property type="entry name" value="YiiD_C"/>
    <property type="match status" value="1"/>
</dbReference>
<dbReference type="RefSeq" id="WP_130233095.1">
    <property type="nucleotide sequence ID" value="NZ_BMEF01000034.1"/>
</dbReference>
<dbReference type="OrthoDB" id="5344088at2"/>
<dbReference type="Proteomes" id="UP000322726">
    <property type="component" value="Chromosome"/>
</dbReference>
<name>A0A5C2H546_9BACT</name>
<accession>A0A5C2H546</accession>
<dbReference type="InterPro" id="IPR012660">
    <property type="entry name" value="YiiD_C"/>
</dbReference>
<dbReference type="EMBL" id="CP035928">
    <property type="protein sequence ID" value="QEP34140.1"/>
    <property type="molecule type" value="Genomic_DNA"/>
</dbReference>
<protein>
    <submittedName>
        <fullName evidence="1">Putative thioesterase (YiiD_Cterm domain)</fullName>
    </submittedName>
</protein>
<evidence type="ECO:0000313" key="2">
    <source>
        <dbReference type="Proteomes" id="UP000322726"/>
    </source>
</evidence>
<reference evidence="1" key="1">
    <citation type="submission" date="2019-09" db="EMBL/GenBank/DDBJ databases">
        <title>Complete genome sequencing of four Arcobacter species reveals a diverse suite of mobile elements.</title>
        <authorList>
            <person name="Miller W.G."/>
            <person name="Yee E."/>
            <person name="Bono J.L."/>
        </authorList>
    </citation>
    <scope>NUCLEOTIDE SEQUENCE [LARGE SCALE GENOMIC DNA]</scope>
    <source>
        <strain evidence="1">LMG 26638</strain>
    </source>
</reference>
<dbReference type="KEGG" id="apai:APAC_1013"/>
<dbReference type="SUPFAM" id="SSF54637">
    <property type="entry name" value="Thioesterase/thiol ester dehydrase-isomerase"/>
    <property type="match status" value="1"/>
</dbReference>
<dbReference type="AlphaFoldDB" id="A0A5C2H546"/>
<organism evidence="1 2">
    <name type="scientific">Malaciobacter pacificus</name>
    <dbReference type="NCBI Taxonomy" id="1080223"/>
    <lineage>
        <taxon>Bacteria</taxon>
        <taxon>Pseudomonadati</taxon>
        <taxon>Campylobacterota</taxon>
        <taxon>Epsilonproteobacteria</taxon>
        <taxon>Campylobacterales</taxon>
        <taxon>Arcobacteraceae</taxon>
        <taxon>Malaciobacter</taxon>
    </lineage>
</organism>
<proteinExistence type="predicted"/>
<evidence type="ECO:0000313" key="1">
    <source>
        <dbReference type="EMBL" id="QEP34140.1"/>
    </source>
</evidence>
<dbReference type="NCBIfam" id="TIGR02447">
    <property type="entry name" value="yiiD_Cterm"/>
    <property type="match status" value="1"/>
</dbReference>
<dbReference type="InterPro" id="IPR029069">
    <property type="entry name" value="HotDog_dom_sf"/>
</dbReference>
<keyword evidence="2" id="KW-1185">Reference proteome</keyword>